<name>A0A0F9B829_9ZZZZ</name>
<protein>
    <submittedName>
        <fullName evidence="2">Uncharacterized protein</fullName>
    </submittedName>
</protein>
<comment type="caution">
    <text evidence="2">The sequence shown here is derived from an EMBL/GenBank/DDBJ whole genome shotgun (WGS) entry which is preliminary data.</text>
</comment>
<organism evidence="2">
    <name type="scientific">marine sediment metagenome</name>
    <dbReference type="NCBI Taxonomy" id="412755"/>
    <lineage>
        <taxon>unclassified sequences</taxon>
        <taxon>metagenomes</taxon>
        <taxon>ecological metagenomes</taxon>
    </lineage>
</organism>
<proteinExistence type="predicted"/>
<gene>
    <name evidence="2" type="ORF">LCGC14_2821390</name>
</gene>
<dbReference type="AlphaFoldDB" id="A0A0F9B829"/>
<feature type="region of interest" description="Disordered" evidence="1">
    <location>
        <begin position="47"/>
        <end position="123"/>
    </location>
</feature>
<reference evidence="2" key="1">
    <citation type="journal article" date="2015" name="Nature">
        <title>Complex archaea that bridge the gap between prokaryotes and eukaryotes.</title>
        <authorList>
            <person name="Spang A."/>
            <person name="Saw J.H."/>
            <person name="Jorgensen S.L."/>
            <person name="Zaremba-Niedzwiedzka K."/>
            <person name="Martijn J."/>
            <person name="Lind A.E."/>
            <person name="van Eijk R."/>
            <person name="Schleper C."/>
            <person name="Guy L."/>
            <person name="Ettema T.J."/>
        </authorList>
    </citation>
    <scope>NUCLEOTIDE SEQUENCE</scope>
</reference>
<sequence length="186" mass="20163">MRVTNPPMTAGAIVALLHALTGADELSHDELKDQSINDHHTEAHTLADHSSEAHSELTGVGEADHHDKFTPTEHTTIGNGAPHHAGAHSLSSHASRGHDSLTGVSSNQHHAQMHPAASHNDQGATGAELEALTDGSTTSGLEGRNVDSCADSRRWRCFILRVRISTTCYHLLRLCRCRLIRFRRSL</sequence>
<accession>A0A0F9B829</accession>
<evidence type="ECO:0000313" key="2">
    <source>
        <dbReference type="EMBL" id="KKK80646.1"/>
    </source>
</evidence>
<feature type="compositionally biased region" description="Basic and acidic residues" evidence="1">
    <location>
        <begin position="62"/>
        <end position="71"/>
    </location>
</feature>
<dbReference type="EMBL" id="LAZR01053485">
    <property type="protein sequence ID" value="KKK80646.1"/>
    <property type="molecule type" value="Genomic_DNA"/>
</dbReference>
<evidence type="ECO:0000256" key="1">
    <source>
        <dbReference type="SAM" id="MobiDB-lite"/>
    </source>
</evidence>
<feature type="compositionally biased region" description="Low complexity" evidence="1">
    <location>
        <begin position="80"/>
        <end position="94"/>
    </location>
</feature>